<comment type="caution">
    <text evidence="2">The sequence shown here is derived from an EMBL/GenBank/DDBJ whole genome shotgun (WGS) entry which is preliminary data.</text>
</comment>
<organism evidence="2 3">
    <name type="scientific">Penicillium antarcticum</name>
    <dbReference type="NCBI Taxonomy" id="416450"/>
    <lineage>
        <taxon>Eukaryota</taxon>
        <taxon>Fungi</taxon>
        <taxon>Dikarya</taxon>
        <taxon>Ascomycota</taxon>
        <taxon>Pezizomycotina</taxon>
        <taxon>Eurotiomycetes</taxon>
        <taxon>Eurotiomycetidae</taxon>
        <taxon>Eurotiales</taxon>
        <taxon>Aspergillaceae</taxon>
        <taxon>Penicillium</taxon>
    </lineage>
</organism>
<dbReference type="InterPro" id="IPR006076">
    <property type="entry name" value="FAD-dep_OxRdtase"/>
</dbReference>
<evidence type="ECO:0000259" key="1">
    <source>
        <dbReference type="Pfam" id="PF01266"/>
    </source>
</evidence>
<evidence type="ECO:0000313" key="3">
    <source>
        <dbReference type="Proteomes" id="UP000191672"/>
    </source>
</evidence>
<dbReference type="PANTHER" id="PTHR13847">
    <property type="entry name" value="SARCOSINE DEHYDROGENASE-RELATED"/>
    <property type="match status" value="1"/>
</dbReference>
<dbReference type="Gene3D" id="3.50.50.60">
    <property type="entry name" value="FAD/NAD(P)-binding domain"/>
    <property type="match status" value="2"/>
</dbReference>
<dbReference type="InterPro" id="IPR036188">
    <property type="entry name" value="FAD/NAD-bd_sf"/>
</dbReference>
<evidence type="ECO:0000313" key="2">
    <source>
        <dbReference type="EMBL" id="OQD81934.1"/>
    </source>
</evidence>
<dbReference type="Gene3D" id="3.30.9.10">
    <property type="entry name" value="D-Amino Acid Oxidase, subunit A, domain 2"/>
    <property type="match status" value="2"/>
</dbReference>
<protein>
    <recommendedName>
        <fullName evidence="1">FAD dependent oxidoreductase domain-containing protein</fullName>
    </recommendedName>
</protein>
<dbReference type="STRING" id="416450.A0A1V6PY41"/>
<accession>A0A1V6PY41</accession>
<feature type="domain" description="FAD dependent oxidoreductase" evidence="1">
    <location>
        <begin position="35"/>
        <end position="209"/>
    </location>
</feature>
<dbReference type="Pfam" id="PF01266">
    <property type="entry name" value="DAO"/>
    <property type="match status" value="2"/>
</dbReference>
<dbReference type="AlphaFoldDB" id="A0A1V6PY41"/>
<dbReference type="Proteomes" id="UP000191672">
    <property type="component" value="Unassembled WGS sequence"/>
</dbReference>
<dbReference type="SUPFAM" id="SSF51905">
    <property type="entry name" value="FAD/NAD(P)-binding domain"/>
    <property type="match status" value="1"/>
</dbReference>
<dbReference type="EMBL" id="MDYN01000024">
    <property type="protein sequence ID" value="OQD81934.1"/>
    <property type="molecule type" value="Genomic_DNA"/>
</dbReference>
<name>A0A1V6PY41_9EURO</name>
<dbReference type="PANTHER" id="PTHR13847:SF279">
    <property type="entry name" value="FAD DEPENDENT OXIDOREDUCTASE DOMAIN-CONTAINING PROTEIN-RELATED"/>
    <property type="match status" value="1"/>
</dbReference>
<reference evidence="3" key="1">
    <citation type="journal article" date="2017" name="Nat. Microbiol.">
        <title>Global analysis of biosynthetic gene clusters reveals vast potential of secondary metabolite production in Penicillium species.</title>
        <authorList>
            <person name="Nielsen J.C."/>
            <person name="Grijseels S."/>
            <person name="Prigent S."/>
            <person name="Ji B."/>
            <person name="Dainat J."/>
            <person name="Nielsen K.F."/>
            <person name="Frisvad J.C."/>
            <person name="Workman M."/>
            <person name="Nielsen J."/>
        </authorList>
    </citation>
    <scope>NUCLEOTIDE SEQUENCE [LARGE SCALE GENOMIC DNA]</scope>
    <source>
        <strain evidence="3">IBT 31811</strain>
    </source>
</reference>
<dbReference type="GO" id="GO:0005737">
    <property type="term" value="C:cytoplasm"/>
    <property type="evidence" value="ECO:0007669"/>
    <property type="project" value="TreeGrafter"/>
</dbReference>
<sequence>MVNIPTRSGLSSWWRTELHQLDSHISSESVPKEADVVIIGSGISGASVAYHLLQQHKGANQPNITILEARQACSGATGRNGGHLKPDPYSSIGHYAAEYGPEAAAEVAEFEQAHVDVIRRLVETEKIDCDLVMTQAIDVQLMPRESKKAKAAFDHLSNLGLKSVKRVSFSDEKEAEETSRVKGAKGCFSYETGHIWPYKLILHILSRCIDQVKRLTETYTLRWNDDEADYLIPRDDGSIVVGGGWRIYSHDTGKWYNNANDNEMIESVKEYFDDYMQRNFHGWEESGAYVDKIWTGIMGYSSDSLPHVGHVPGKPGQFISAGFTGHGMPQAWLSGKGVAAMISDGVSFAESGVPRIFQTTQARLDQDRNDMLEMIHPSYPRL</sequence>
<feature type="domain" description="FAD dependent oxidoreductase" evidence="1">
    <location>
        <begin position="222"/>
        <end position="340"/>
    </location>
</feature>
<gene>
    <name evidence="2" type="ORF">PENANT_c024G03736</name>
</gene>
<proteinExistence type="predicted"/>
<keyword evidence="3" id="KW-1185">Reference proteome</keyword>